<feature type="transmembrane region" description="Helical" evidence="11">
    <location>
        <begin position="165"/>
        <end position="183"/>
    </location>
</feature>
<name>A0ABQ5UI05_9HYPH</name>
<evidence type="ECO:0000313" key="13">
    <source>
        <dbReference type="EMBL" id="GLQ10810.1"/>
    </source>
</evidence>
<evidence type="ECO:0000256" key="8">
    <source>
        <dbReference type="ARBA" id="ARBA00022692"/>
    </source>
</evidence>
<feature type="transmembrane region" description="Helical" evidence="11">
    <location>
        <begin position="69"/>
        <end position="95"/>
    </location>
</feature>
<comment type="cofactor">
    <cofactor evidence="1 11">
        <name>Mg(2+)</name>
        <dbReference type="ChEBI" id="CHEBI:18420"/>
    </cofactor>
</comment>
<keyword evidence="14" id="KW-1185">Reference proteome</keyword>
<keyword evidence="7 11" id="KW-0831">Ubiquinone biosynthesis</keyword>
<accession>A0ABQ5UI05</accession>
<evidence type="ECO:0000256" key="2">
    <source>
        <dbReference type="ARBA" id="ARBA00004141"/>
    </source>
</evidence>
<evidence type="ECO:0000256" key="4">
    <source>
        <dbReference type="ARBA" id="ARBA00022475"/>
    </source>
</evidence>
<dbReference type="PANTHER" id="PTHR11048">
    <property type="entry name" value="PRENYLTRANSFERASES"/>
    <property type="match status" value="1"/>
</dbReference>
<comment type="subcellular location">
    <subcellularLocation>
        <location evidence="11">Cell inner membrane</location>
        <topology evidence="11">Multi-pass membrane protein</topology>
    </subcellularLocation>
    <subcellularLocation>
        <location evidence="2">Membrane</location>
        <topology evidence="2">Multi-pass membrane protein</topology>
    </subcellularLocation>
</comment>
<feature type="transmembrane region" description="Helical" evidence="11">
    <location>
        <begin position="189"/>
        <end position="208"/>
    </location>
</feature>
<evidence type="ECO:0000313" key="14">
    <source>
        <dbReference type="Proteomes" id="UP001161406"/>
    </source>
</evidence>
<feature type="transmembrane region" description="Helical" evidence="11">
    <location>
        <begin position="296"/>
        <end position="313"/>
    </location>
</feature>
<evidence type="ECO:0000256" key="12">
    <source>
        <dbReference type="NCBIfam" id="TIGR01474"/>
    </source>
</evidence>
<dbReference type="InterPro" id="IPR039653">
    <property type="entry name" value="Prenyltransferase"/>
</dbReference>
<keyword evidence="9 11" id="KW-1133">Transmembrane helix</keyword>
<reference evidence="13" key="1">
    <citation type="journal article" date="2014" name="Int. J. Syst. Evol. Microbiol.">
        <title>Complete genome of a new Firmicutes species belonging to the dominant human colonic microbiota ('Ruminococcus bicirculans') reveals two chromosomes and a selective capacity to utilize plant glucans.</title>
        <authorList>
            <consortium name="NISC Comparative Sequencing Program"/>
            <person name="Wegmann U."/>
            <person name="Louis P."/>
            <person name="Goesmann A."/>
            <person name="Henrissat B."/>
            <person name="Duncan S.H."/>
            <person name="Flint H.J."/>
        </authorList>
    </citation>
    <scope>NUCLEOTIDE SEQUENCE</scope>
    <source>
        <strain evidence="13">NBRC 103855</strain>
    </source>
</reference>
<evidence type="ECO:0000256" key="5">
    <source>
        <dbReference type="ARBA" id="ARBA00022519"/>
    </source>
</evidence>
<dbReference type="HAMAP" id="MF_01635">
    <property type="entry name" value="UbiA"/>
    <property type="match status" value="1"/>
</dbReference>
<dbReference type="NCBIfam" id="TIGR01474">
    <property type="entry name" value="ubiA_proteo"/>
    <property type="match status" value="1"/>
</dbReference>
<evidence type="ECO:0000256" key="6">
    <source>
        <dbReference type="ARBA" id="ARBA00022679"/>
    </source>
</evidence>
<comment type="similarity">
    <text evidence="3 11">Belongs to the UbiA prenyltransferase family.</text>
</comment>
<keyword evidence="4 11" id="KW-1003">Cell membrane</keyword>
<keyword evidence="8 11" id="KW-0812">Transmembrane</keyword>
<organism evidence="13 14">
    <name type="scientific">Devosia yakushimensis</name>
    <dbReference type="NCBI Taxonomy" id="470028"/>
    <lineage>
        <taxon>Bacteria</taxon>
        <taxon>Pseudomonadati</taxon>
        <taxon>Pseudomonadota</taxon>
        <taxon>Alphaproteobacteria</taxon>
        <taxon>Hyphomicrobiales</taxon>
        <taxon>Devosiaceae</taxon>
        <taxon>Devosia</taxon>
    </lineage>
</organism>
<dbReference type="InterPro" id="IPR044878">
    <property type="entry name" value="UbiA_sf"/>
</dbReference>
<evidence type="ECO:0000256" key="9">
    <source>
        <dbReference type="ARBA" id="ARBA00022989"/>
    </source>
</evidence>
<dbReference type="Gene3D" id="1.10.357.140">
    <property type="entry name" value="UbiA prenyltransferase"/>
    <property type="match status" value="1"/>
</dbReference>
<comment type="function">
    <text evidence="11">Catalyzes the prenylation of para-hydroxybenzoate (PHB) with an all-trans polyprenyl group. Mediates the second step in the final reaction sequence of ubiquinone-8 (UQ-8) biosynthesis, which is the condensation of the polyisoprenoid side chain with PHB, generating the first membrane-bound Q intermediate 3-octaprenyl-4-hydroxybenzoate.</text>
</comment>
<keyword evidence="6 11" id="KW-0808">Transferase</keyword>
<comment type="pathway">
    <text evidence="11">Cofactor biosynthesis; ubiquinone biosynthesis.</text>
</comment>
<feature type="transmembrane region" description="Helical" evidence="11">
    <location>
        <begin position="142"/>
        <end position="160"/>
    </location>
</feature>
<keyword evidence="11" id="KW-0460">Magnesium</keyword>
<evidence type="ECO:0000256" key="11">
    <source>
        <dbReference type="HAMAP-Rule" id="MF_01635"/>
    </source>
</evidence>
<reference evidence="13" key="2">
    <citation type="submission" date="2023-01" db="EMBL/GenBank/DDBJ databases">
        <title>Draft genome sequence of Devosia yakushimensis strain NBRC 103855.</title>
        <authorList>
            <person name="Sun Q."/>
            <person name="Mori K."/>
        </authorList>
    </citation>
    <scope>NUCLEOTIDE SEQUENCE</scope>
    <source>
        <strain evidence="13">NBRC 103855</strain>
    </source>
</reference>
<keyword evidence="10 11" id="KW-0472">Membrane</keyword>
<evidence type="ECO:0000256" key="1">
    <source>
        <dbReference type="ARBA" id="ARBA00001946"/>
    </source>
</evidence>
<dbReference type="InterPro" id="IPR000537">
    <property type="entry name" value="UbiA_prenyltransferase"/>
</dbReference>
<dbReference type="Gene3D" id="1.20.120.1780">
    <property type="entry name" value="UbiA prenyltransferase"/>
    <property type="match status" value="1"/>
</dbReference>
<gene>
    <name evidence="11 13" type="primary">ubiA</name>
    <name evidence="13" type="ORF">GCM10007913_27420</name>
</gene>
<feature type="transmembrane region" description="Helical" evidence="11">
    <location>
        <begin position="44"/>
        <end position="63"/>
    </location>
</feature>
<proteinExistence type="inferred from homology"/>
<dbReference type="PROSITE" id="PS00943">
    <property type="entry name" value="UBIA"/>
    <property type="match status" value="1"/>
</dbReference>
<dbReference type="InterPro" id="IPR006370">
    <property type="entry name" value="HB_polyprenyltransferase-like"/>
</dbReference>
<keyword evidence="5 11" id="KW-0997">Cell inner membrane</keyword>
<evidence type="ECO:0000256" key="10">
    <source>
        <dbReference type="ARBA" id="ARBA00023136"/>
    </source>
</evidence>
<dbReference type="EMBL" id="BSNG01000001">
    <property type="protein sequence ID" value="GLQ10810.1"/>
    <property type="molecule type" value="Genomic_DNA"/>
</dbReference>
<dbReference type="InterPro" id="IPR030470">
    <property type="entry name" value="UbiA_prenylTrfase_CS"/>
</dbReference>
<feature type="transmembrane region" description="Helical" evidence="11">
    <location>
        <begin position="116"/>
        <end position="136"/>
    </location>
</feature>
<dbReference type="RefSeq" id="WP_284391741.1">
    <property type="nucleotide sequence ID" value="NZ_BSNG01000001.1"/>
</dbReference>
<dbReference type="CDD" id="cd13959">
    <property type="entry name" value="PT_UbiA_COQ2"/>
    <property type="match status" value="1"/>
</dbReference>
<evidence type="ECO:0000256" key="7">
    <source>
        <dbReference type="ARBA" id="ARBA00022688"/>
    </source>
</evidence>
<dbReference type="Proteomes" id="UP001161406">
    <property type="component" value="Unassembled WGS sequence"/>
</dbReference>
<evidence type="ECO:0000256" key="3">
    <source>
        <dbReference type="ARBA" id="ARBA00005985"/>
    </source>
</evidence>
<sequence>MTNTDQTPPTSGTVADARADNWVDRYAPAWLKPYARLARWDRPIGIYLLFWPCTWGLALAAIANPERGFDWIACILMAIGATLMRGAGCTFNDIVDRDIDMQVARTRSRPIPAGQVTARQALAFLVAQALLGAIILFQFNRFTVIAGVASLVLVAIYPFMKRVTWWPQAFLGLAFSYGALVGWSSQTGGFSPAILLVYFGTILWVIAYDTIYAVQDIEDDALIGVKSTARLFGSKTRPIVTGFYAGAYALWLAGATMAGAGLMFFALSLVAAGILAWQVWTLDADVPGNPGVRFYSNHYVGIALVLALLAEWVW</sequence>
<dbReference type="PANTHER" id="PTHR11048:SF28">
    <property type="entry name" value="4-HYDROXYBENZOATE POLYPRENYLTRANSFERASE, MITOCHONDRIAL"/>
    <property type="match status" value="1"/>
</dbReference>
<feature type="transmembrane region" description="Helical" evidence="11">
    <location>
        <begin position="243"/>
        <end position="276"/>
    </location>
</feature>
<dbReference type="Pfam" id="PF01040">
    <property type="entry name" value="UbiA"/>
    <property type="match status" value="1"/>
</dbReference>
<comment type="caution">
    <text evidence="13">The sequence shown here is derived from an EMBL/GenBank/DDBJ whole genome shotgun (WGS) entry which is preliminary data.</text>
</comment>
<comment type="catalytic activity">
    <reaction evidence="11">
        <text>all-trans-octaprenyl diphosphate + 4-hydroxybenzoate = 4-hydroxy-3-(all-trans-octaprenyl)benzoate + diphosphate</text>
        <dbReference type="Rhea" id="RHEA:27782"/>
        <dbReference type="ChEBI" id="CHEBI:1617"/>
        <dbReference type="ChEBI" id="CHEBI:17879"/>
        <dbReference type="ChEBI" id="CHEBI:33019"/>
        <dbReference type="ChEBI" id="CHEBI:57711"/>
        <dbReference type="EC" id="2.5.1.39"/>
    </reaction>
</comment>
<dbReference type="EC" id="2.5.1.39" evidence="11 12"/>
<protein>
    <recommendedName>
        <fullName evidence="11 12">4-hydroxybenzoate octaprenyltransferase</fullName>
        <ecNumber evidence="11 12">2.5.1.39</ecNumber>
    </recommendedName>
    <alternativeName>
        <fullName evidence="11">4-HB polyprenyltransferase</fullName>
    </alternativeName>
</protein>